<evidence type="ECO:0000313" key="2">
    <source>
        <dbReference type="EnsemblPlants" id="OB10G14720.1"/>
    </source>
</evidence>
<feature type="compositionally biased region" description="Polar residues" evidence="1">
    <location>
        <begin position="81"/>
        <end position="97"/>
    </location>
</feature>
<accession>J3N1S4</accession>
<feature type="region of interest" description="Disordered" evidence="1">
    <location>
        <begin position="59"/>
        <end position="157"/>
    </location>
</feature>
<evidence type="ECO:0000256" key="1">
    <source>
        <dbReference type="SAM" id="MobiDB-lite"/>
    </source>
</evidence>
<name>J3N1S4_ORYBR</name>
<sequence length="290" mass="31236">MPAGAANQARLGGLPRLRRLGTDLGGGSQYIQAMMTSARPVVNELRLVVRVRLFFSMLDGGGKDLPPGEGEEEMEAASPDYTPSSPLRGTASADYTPSTPPWRAASPDYAPSTHPQRAASPDYTRLTPPWRAASPDHTPATPLRRALSPNHTPSTPPHQAVLLYYTQETPPHGAPHRTAHRIAELHAVVPCSRSRLDGLHSIDASGPRHITRLHSGKSSTSCGVSALQPQHGDPVACAVQCRVWHVLAGAPPPPVHEERLRQRLLLESGGLGHRRPASPCLEFFGEILLF</sequence>
<dbReference type="Proteomes" id="UP000006038">
    <property type="component" value="Chromosome 10"/>
</dbReference>
<dbReference type="Gramene" id="OB10G14720.1">
    <property type="protein sequence ID" value="OB10G14720.1"/>
    <property type="gene ID" value="OB10G14720"/>
</dbReference>
<organism evidence="2">
    <name type="scientific">Oryza brachyantha</name>
    <name type="common">malo sina</name>
    <dbReference type="NCBI Taxonomy" id="4533"/>
    <lineage>
        <taxon>Eukaryota</taxon>
        <taxon>Viridiplantae</taxon>
        <taxon>Streptophyta</taxon>
        <taxon>Embryophyta</taxon>
        <taxon>Tracheophyta</taxon>
        <taxon>Spermatophyta</taxon>
        <taxon>Magnoliopsida</taxon>
        <taxon>Liliopsida</taxon>
        <taxon>Poales</taxon>
        <taxon>Poaceae</taxon>
        <taxon>BOP clade</taxon>
        <taxon>Oryzoideae</taxon>
        <taxon>Oryzeae</taxon>
        <taxon>Oryzinae</taxon>
        <taxon>Oryza</taxon>
    </lineage>
</organism>
<reference evidence="2" key="2">
    <citation type="submission" date="2013-04" db="UniProtKB">
        <authorList>
            <consortium name="EnsemblPlants"/>
        </authorList>
    </citation>
    <scope>IDENTIFICATION</scope>
</reference>
<dbReference type="HOGENOM" id="CLU_960997_0_0_1"/>
<dbReference type="EnsemblPlants" id="OB10G14720.1">
    <property type="protein sequence ID" value="OB10G14720.1"/>
    <property type="gene ID" value="OB10G14720"/>
</dbReference>
<dbReference type="STRING" id="4533.J3N1S4"/>
<proteinExistence type="predicted"/>
<protein>
    <submittedName>
        <fullName evidence="2">Uncharacterized protein</fullName>
    </submittedName>
</protein>
<evidence type="ECO:0000313" key="3">
    <source>
        <dbReference type="Proteomes" id="UP000006038"/>
    </source>
</evidence>
<reference evidence="2" key="1">
    <citation type="journal article" date="2013" name="Nat. Commun.">
        <title>Whole-genome sequencing of Oryza brachyantha reveals mechanisms underlying Oryza genome evolution.</title>
        <authorList>
            <person name="Chen J."/>
            <person name="Huang Q."/>
            <person name="Gao D."/>
            <person name="Wang J."/>
            <person name="Lang Y."/>
            <person name="Liu T."/>
            <person name="Li B."/>
            <person name="Bai Z."/>
            <person name="Luis Goicoechea J."/>
            <person name="Liang C."/>
            <person name="Chen C."/>
            <person name="Zhang W."/>
            <person name="Sun S."/>
            <person name="Liao Y."/>
            <person name="Zhang X."/>
            <person name="Yang L."/>
            <person name="Song C."/>
            <person name="Wang M."/>
            <person name="Shi J."/>
            <person name="Liu G."/>
            <person name="Liu J."/>
            <person name="Zhou H."/>
            <person name="Zhou W."/>
            <person name="Yu Q."/>
            <person name="An N."/>
            <person name="Chen Y."/>
            <person name="Cai Q."/>
            <person name="Wang B."/>
            <person name="Liu B."/>
            <person name="Min J."/>
            <person name="Huang Y."/>
            <person name="Wu H."/>
            <person name="Li Z."/>
            <person name="Zhang Y."/>
            <person name="Yin Y."/>
            <person name="Song W."/>
            <person name="Jiang J."/>
            <person name="Jackson S.A."/>
            <person name="Wing R.A."/>
            <person name="Wang J."/>
            <person name="Chen M."/>
        </authorList>
    </citation>
    <scope>NUCLEOTIDE SEQUENCE [LARGE SCALE GENOMIC DNA]</scope>
    <source>
        <strain evidence="2">cv. IRGC 101232</strain>
    </source>
</reference>
<keyword evidence="3" id="KW-1185">Reference proteome</keyword>
<dbReference type="AlphaFoldDB" id="J3N1S4"/>